<keyword evidence="3" id="KW-1185">Reference proteome</keyword>
<sequence length="85" mass="8954">MRLLLAIPLGYGWTALATASLARFLPLPALEATIAATLASFGIYAALIVWIFHAQHPGRAALLMALSAAAMAGPLWISILLEGRL</sequence>
<name>A0ABS7PRS3_9SPHN</name>
<keyword evidence="1" id="KW-1133">Transmembrane helix</keyword>
<protein>
    <recommendedName>
        <fullName evidence="4">Iron transporter</fullName>
    </recommendedName>
</protein>
<keyword evidence="1" id="KW-0812">Transmembrane</keyword>
<keyword evidence="1" id="KW-0472">Membrane</keyword>
<evidence type="ECO:0008006" key="4">
    <source>
        <dbReference type="Google" id="ProtNLM"/>
    </source>
</evidence>
<evidence type="ECO:0000313" key="2">
    <source>
        <dbReference type="EMBL" id="MBY8824030.1"/>
    </source>
</evidence>
<gene>
    <name evidence="2" type="ORF">K7G82_17120</name>
</gene>
<feature type="transmembrane region" description="Helical" evidence="1">
    <location>
        <begin position="60"/>
        <end position="81"/>
    </location>
</feature>
<evidence type="ECO:0000256" key="1">
    <source>
        <dbReference type="SAM" id="Phobius"/>
    </source>
</evidence>
<organism evidence="2 3">
    <name type="scientific">Sphingomonas colocasiae</name>
    <dbReference type="NCBI Taxonomy" id="1848973"/>
    <lineage>
        <taxon>Bacteria</taxon>
        <taxon>Pseudomonadati</taxon>
        <taxon>Pseudomonadota</taxon>
        <taxon>Alphaproteobacteria</taxon>
        <taxon>Sphingomonadales</taxon>
        <taxon>Sphingomonadaceae</taxon>
        <taxon>Sphingomonas</taxon>
    </lineage>
</organism>
<proteinExistence type="predicted"/>
<reference evidence="2 3" key="1">
    <citation type="submission" date="2021-08" db="EMBL/GenBank/DDBJ databases">
        <authorList>
            <person name="Tuo L."/>
        </authorList>
    </citation>
    <scope>NUCLEOTIDE SEQUENCE [LARGE SCALE GENOMIC DNA]</scope>
    <source>
        <strain evidence="2 3">JCM 31229</strain>
    </source>
</reference>
<comment type="caution">
    <text evidence="2">The sequence shown here is derived from an EMBL/GenBank/DDBJ whole genome shotgun (WGS) entry which is preliminary data.</text>
</comment>
<dbReference type="EMBL" id="JAINVV010000008">
    <property type="protein sequence ID" value="MBY8824030.1"/>
    <property type="molecule type" value="Genomic_DNA"/>
</dbReference>
<feature type="transmembrane region" description="Helical" evidence="1">
    <location>
        <begin position="32"/>
        <end position="53"/>
    </location>
</feature>
<dbReference type="Proteomes" id="UP000706039">
    <property type="component" value="Unassembled WGS sequence"/>
</dbReference>
<accession>A0ABS7PRS3</accession>
<evidence type="ECO:0000313" key="3">
    <source>
        <dbReference type="Proteomes" id="UP000706039"/>
    </source>
</evidence>